<keyword evidence="2" id="KW-1185">Reference proteome</keyword>
<reference evidence="1 2" key="1">
    <citation type="journal article" date="2024" name="BMC Genomics">
        <title>De novo assembly and annotation of Popillia japonica's genome with initial clues to its potential as an invasive pest.</title>
        <authorList>
            <person name="Cucini C."/>
            <person name="Boschi S."/>
            <person name="Funari R."/>
            <person name="Cardaioli E."/>
            <person name="Iannotti N."/>
            <person name="Marturano G."/>
            <person name="Paoli F."/>
            <person name="Bruttini M."/>
            <person name="Carapelli A."/>
            <person name="Frati F."/>
            <person name="Nardi F."/>
        </authorList>
    </citation>
    <scope>NUCLEOTIDE SEQUENCE [LARGE SCALE GENOMIC DNA]</scope>
    <source>
        <strain evidence="1">DMR45628</strain>
    </source>
</reference>
<comment type="caution">
    <text evidence="1">The sequence shown here is derived from an EMBL/GenBank/DDBJ whole genome shotgun (WGS) entry which is preliminary data.</text>
</comment>
<evidence type="ECO:0000313" key="1">
    <source>
        <dbReference type="EMBL" id="KAK9707667.1"/>
    </source>
</evidence>
<evidence type="ECO:0000313" key="2">
    <source>
        <dbReference type="Proteomes" id="UP001458880"/>
    </source>
</evidence>
<protein>
    <submittedName>
        <fullName evidence="1">Uncharacterized protein</fullName>
    </submittedName>
</protein>
<sequence length="126" mass="14396">MTVERESVRSGVVRVRVAKSSRKRAAGGYRCLRETLPPRSGQFHPERALSATHTRTLVRVHRATGFAPVSRSGFRSFVQSCVECTVQGKKRYQFRLVATSMRDDFSYFCFYLDDVSVRNVKVTDQD</sequence>
<dbReference type="Proteomes" id="UP001458880">
    <property type="component" value="Unassembled WGS sequence"/>
</dbReference>
<gene>
    <name evidence="1" type="ORF">QE152_g27711</name>
</gene>
<organism evidence="1 2">
    <name type="scientific">Popillia japonica</name>
    <name type="common">Japanese beetle</name>
    <dbReference type="NCBI Taxonomy" id="7064"/>
    <lineage>
        <taxon>Eukaryota</taxon>
        <taxon>Metazoa</taxon>
        <taxon>Ecdysozoa</taxon>
        <taxon>Arthropoda</taxon>
        <taxon>Hexapoda</taxon>
        <taxon>Insecta</taxon>
        <taxon>Pterygota</taxon>
        <taxon>Neoptera</taxon>
        <taxon>Endopterygota</taxon>
        <taxon>Coleoptera</taxon>
        <taxon>Polyphaga</taxon>
        <taxon>Scarabaeiformia</taxon>
        <taxon>Scarabaeidae</taxon>
        <taxon>Rutelinae</taxon>
        <taxon>Popillia</taxon>
    </lineage>
</organism>
<proteinExistence type="predicted"/>
<name>A0AAW1JTS5_POPJA</name>
<accession>A0AAW1JTS5</accession>
<dbReference type="AlphaFoldDB" id="A0AAW1JTS5"/>
<dbReference type="EMBL" id="JASPKY010000345">
    <property type="protein sequence ID" value="KAK9707667.1"/>
    <property type="molecule type" value="Genomic_DNA"/>
</dbReference>